<keyword evidence="3" id="KW-1185">Reference proteome</keyword>
<keyword evidence="1" id="KW-1133">Transmembrane helix</keyword>
<feature type="transmembrane region" description="Helical" evidence="1">
    <location>
        <begin position="15"/>
        <end position="37"/>
    </location>
</feature>
<evidence type="ECO:0000313" key="3">
    <source>
        <dbReference type="Proteomes" id="UP000566663"/>
    </source>
</evidence>
<name>A0A7W8HVI9_9CAUL</name>
<dbReference type="RefSeq" id="WP_183251509.1">
    <property type="nucleotide sequence ID" value="NZ_BAAAFF010000003.1"/>
</dbReference>
<keyword evidence="1" id="KW-0812">Transmembrane</keyword>
<feature type="transmembrane region" description="Helical" evidence="1">
    <location>
        <begin position="110"/>
        <end position="134"/>
    </location>
</feature>
<dbReference type="Proteomes" id="UP000566663">
    <property type="component" value="Unassembled WGS sequence"/>
</dbReference>
<gene>
    <name evidence="2" type="ORF">HNQ67_000203</name>
</gene>
<sequence length="172" mass="18810">MRRPVAVRVVGPMQWIVYPALIAVAATIVLQTPVELFGLQLPEPVIPMVLAFAWPLIRPSVLAPLVLAALGLLLDVLTWGPLGLWGLTFLVIYSVVLISRSFLAGQDTAVLFVWYAACCALAFVLAYVVMAIVAGTPASLIAVFLQVLPTLLLFPFAHRLIERFEDGDVRFR</sequence>
<protein>
    <submittedName>
        <fullName evidence="2">Rod shape-determining protein MreD</fullName>
    </submittedName>
</protein>
<comment type="caution">
    <text evidence="2">The sequence shown here is derived from an EMBL/GenBank/DDBJ whole genome shotgun (WGS) entry which is preliminary data.</text>
</comment>
<organism evidence="2 3">
    <name type="scientific">Brevundimonas basaltis</name>
    <dbReference type="NCBI Taxonomy" id="472166"/>
    <lineage>
        <taxon>Bacteria</taxon>
        <taxon>Pseudomonadati</taxon>
        <taxon>Pseudomonadota</taxon>
        <taxon>Alphaproteobacteria</taxon>
        <taxon>Caulobacterales</taxon>
        <taxon>Caulobacteraceae</taxon>
        <taxon>Brevundimonas</taxon>
    </lineage>
</organism>
<feature type="transmembrane region" description="Helical" evidence="1">
    <location>
        <begin position="140"/>
        <end position="161"/>
    </location>
</feature>
<dbReference type="EMBL" id="JACHFZ010000001">
    <property type="protein sequence ID" value="MBB5290707.1"/>
    <property type="molecule type" value="Genomic_DNA"/>
</dbReference>
<evidence type="ECO:0000256" key="1">
    <source>
        <dbReference type="SAM" id="Phobius"/>
    </source>
</evidence>
<evidence type="ECO:0000313" key="2">
    <source>
        <dbReference type="EMBL" id="MBB5290707.1"/>
    </source>
</evidence>
<keyword evidence="1" id="KW-0472">Membrane</keyword>
<dbReference type="AlphaFoldDB" id="A0A7W8HVI9"/>
<reference evidence="2 3" key="1">
    <citation type="submission" date="2020-08" db="EMBL/GenBank/DDBJ databases">
        <title>Genomic Encyclopedia of Type Strains, Phase IV (KMG-IV): sequencing the most valuable type-strain genomes for metagenomic binning, comparative biology and taxonomic classification.</title>
        <authorList>
            <person name="Goeker M."/>
        </authorList>
    </citation>
    <scope>NUCLEOTIDE SEQUENCE [LARGE SCALE GENOMIC DNA]</scope>
    <source>
        <strain evidence="2 3">DSM 25335</strain>
    </source>
</reference>
<feature type="transmembrane region" description="Helical" evidence="1">
    <location>
        <begin position="79"/>
        <end position="98"/>
    </location>
</feature>
<feature type="transmembrane region" description="Helical" evidence="1">
    <location>
        <begin position="49"/>
        <end position="73"/>
    </location>
</feature>
<proteinExistence type="predicted"/>
<accession>A0A7W8HVI9</accession>